<keyword evidence="2" id="KW-1133">Transmembrane helix</keyword>
<organism evidence="4 5">
    <name type="scientific">Hymenobacter sedentarius</name>
    <dbReference type="NCBI Taxonomy" id="1411621"/>
    <lineage>
        <taxon>Bacteria</taxon>
        <taxon>Pseudomonadati</taxon>
        <taxon>Bacteroidota</taxon>
        <taxon>Cytophagia</taxon>
        <taxon>Cytophagales</taxon>
        <taxon>Hymenobacteraceae</taxon>
        <taxon>Hymenobacter</taxon>
    </lineage>
</organism>
<dbReference type="EMBL" id="CP013909">
    <property type="protein sequence ID" value="ALW85109.1"/>
    <property type="molecule type" value="Genomic_DNA"/>
</dbReference>
<proteinExistence type="predicted"/>
<dbReference type="Pfam" id="PF09851">
    <property type="entry name" value="SHOCT"/>
    <property type="match status" value="1"/>
</dbReference>
<dbReference type="AlphaFoldDB" id="A0A0U4ANK3"/>
<dbReference type="InterPro" id="IPR018649">
    <property type="entry name" value="SHOCT"/>
</dbReference>
<feature type="compositionally biased region" description="Pro residues" evidence="1">
    <location>
        <begin position="123"/>
        <end position="138"/>
    </location>
</feature>
<dbReference type="Proteomes" id="UP000059542">
    <property type="component" value="Chromosome"/>
</dbReference>
<dbReference type="KEGG" id="hyg:AUC43_08400"/>
<keyword evidence="2" id="KW-0472">Membrane</keyword>
<feature type="compositionally biased region" description="Low complexity" evidence="1">
    <location>
        <begin position="242"/>
        <end position="269"/>
    </location>
</feature>
<evidence type="ECO:0000256" key="1">
    <source>
        <dbReference type="SAM" id="MobiDB-lite"/>
    </source>
</evidence>
<gene>
    <name evidence="4" type="ORF">AUC43_08400</name>
</gene>
<dbReference type="STRING" id="1411621.AUC43_08400"/>
<evidence type="ECO:0000313" key="5">
    <source>
        <dbReference type="Proteomes" id="UP000059542"/>
    </source>
</evidence>
<dbReference type="OrthoDB" id="876729at2"/>
<feature type="region of interest" description="Disordered" evidence="1">
    <location>
        <begin position="211"/>
        <end position="269"/>
    </location>
</feature>
<feature type="domain" description="SHOCT" evidence="3">
    <location>
        <begin position="9"/>
        <end position="35"/>
    </location>
</feature>
<reference evidence="4 5" key="1">
    <citation type="submission" date="2015-12" db="EMBL/GenBank/DDBJ databases">
        <authorList>
            <person name="Shamseldin A."/>
            <person name="Moawad H."/>
            <person name="Abd El-Rahim W.M."/>
            <person name="Sadowsky M.J."/>
        </authorList>
    </citation>
    <scope>NUCLEOTIDE SEQUENCE [LARGE SCALE GENOMIC DNA]</scope>
    <source>
        <strain evidence="4 5">DG5B</strain>
    </source>
</reference>
<dbReference type="RefSeq" id="WP_068191862.1">
    <property type="nucleotide sequence ID" value="NZ_CP013909.1"/>
</dbReference>
<feature type="region of interest" description="Disordered" evidence="1">
    <location>
        <begin position="41"/>
        <end position="142"/>
    </location>
</feature>
<name>A0A0U4ANK3_9BACT</name>
<sequence>MENPSSPLDTLRQLKEMLDAGALTPSEFEALKQRLVFTAPSVSPPAPTATEPVAPAPVPAAPIAPVVPPLYQPTAPPSPPAAPPSPPAATQLPRYEDVPLNSTLSAGLPVSARAEPASHAAIPPKPQPIAPEPFPPIEPRVDADARWVANEIPEAEARAPRSPLALILSIGGLLAFLGLVMYLSSSRHPSERISSTSQTAADSLAAPAVETGPQAAPMAPQNTAAPETIRVRPTNPAPPVQRRPAAPVRDSAVVVPPAATAPADSAATP</sequence>
<evidence type="ECO:0000313" key="4">
    <source>
        <dbReference type="EMBL" id="ALW85109.1"/>
    </source>
</evidence>
<evidence type="ECO:0000256" key="2">
    <source>
        <dbReference type="SAM" id="Phobius"/>
    </source>
</evidence>
<keyword evidence="5" id="KW-1185">Reference proteome</keyword>
<protein>
    <recommendedName>
        <fullName evidence="3">SHOCT domain-containing protein</fullName>
    </recommendedName>
</protein>
<feature type="transmembrane region" description="Helical" evidence="2">
    <location>
        <begin position="164"/>
        <end position="183"/>
    </location>
</feature>
<keyword evidence="2" id="KW-0812">Transmembrane</keyword>
<evidence type="ECO:0000259" key="3">
    <source>
        <dbReference type="Pfam" id="PF09851"/>
    </source>
</evidence>
<feature type="compositionally biased region" description="Pro residues" evidence="1">
    <location>
        <begin position="54"/>
        <end position="87"/>
    </location>
</feature>
<accession>A0A0U4ANK3</accession>